<dbReference type="PROSITE" id="PS51257">
    <property type="entry name" value="PROKAR_LIPOPROTEIN"/>
    <property type="match status" value="1"/>
</dbReference>
<evidence type="ECO:0000313" key="3">
    <source>
        <dbReference type="EMBL" id="GFH20360.1"/>
    </source>
</evidence>
<accession>A0A699ZGQ4</accession>
<comment type="caution">
    <text evidence="3">The sequence shown here is derived from an EMBL/GenBank/DDBJ whole genome shotgun (WGS) entry which is preliminary data.</text>
</comment>
<evidence type="ECO:0000256" key="1">
    <source>
        <dbReference type="SAM" id="Coils"/>
    </source>
</evidence>
<dbReference type="EMBL" id="BLLF01001620">
    <property type="protein sequence ID" value="GFH20360.1"/>
    <property type="molecule type" value="Genomic_DNA"/>
</dbReference>
<evidence type="ECO:0000256" key="2">
    <source>
        <dbReference type="SAM" id="MobiDB-lite"/>
    </source>
</evidence>
<keyword evidence="1" id="KW-0175">Coiled coil</keyword>
<proteinExistence type="predicted"/>
<dbReference type="AlphaFoldDB" id="A0A699ZGQ4"/>
<feature type="region of interest" description="Disordered" evidence="2">
    <location>
        <begin position="113"/>
        <end position="135"/>
    </location>
</feature>
<feature type="coiled-coil region" evidence="1">
    <location>
        <begin position="36"/>
        <end position="77"/>
    </location>
</feature>
<organism evidence="3 4">
    <name type="scientific">Haematococcus lacustris</name>
    <name type="common">Green alga</name>
    <name type="synonym">Haematococcus pluvialis</name>
    <dbReference type="NCBI Taxonomy" id="44745"/>
    <lineage>
        <taxon>Eukaryota</taxon>
        <taxon>Viridiplantae</taxon>
        <taxon>Chlorophyta</taxon>
        <taxon>core chlorophytes</taxon>
        <taxon>Chlorophyceae</taxon>
        <taxon>CS clade</taxon>
        <taxon>Chlamydomonadales</taxon>
        <taxon>Haematococcaceae</taxon>
        <taxon>Haematococcus</taxon>
    </lineage>
</organism>
<feature type="compositionally biased region" description="Polar residues" evidence="2">
    <location>
        <begin position="125"/>
        <end position="135"/>
    </location>
</feature>
<evidence type="ECO:0000313" key="4">
    <source>
        <dbReference type="Proteomes" id="UP000485058"/>
    </source>
</evidence>
<sequence length="135" mass="15001">MAVKTGSEHWQGEQVLRRLQPVLLYPATLGCRATHMNELQIENQAFREELSRQQAINNQLAQRLVQAEQAAETAASQAAHAVSTLKNFLRQGTGQYCWPLIHSHPGPCFSPPLSYTSHPTHPHTQRSLSPPSQSA</sequence>
<dbReference type="Proteomes" id="UP000485058">
    <property type="component" value="Unassembled WGS sequence"/>
</dbReference>
<keyword evidence="4" id="KW-1185">Reference proteome</keyword>
<protein>
    <submittedName>
        <fullName evidence="3">Uncharacterized protein</fullName>
    </submittedName>
</protein>
<gene>
    <name evidence="3" type="ORF">HaLaN_17469</name>
</gene>
<name>A0A699ZGQ4_HAELA</name>
<reference evidence="3 4" key="1">
    <citation type="submission" date="2020-02" db="EMBL/GenBank/DDBJ databases">
        <title>Draft genome sequence of Haematococcus lacustris strain NIES-144.</title>
        <authorList>
            <person name="Morimoto D."/>
            <person name="Nakagawa S."/>
            <person name="Yoshida T."/>
            <person name="Sawayama S."/>
        </authorList>
    </citation>
    <scope>NUCLEOTIDE SEQUENCE [LARGE SCALE GENOMIC DNA]</scope>
    <source>
        <strain evidence="3 4">NIES-144</strain>
    </source>
</reference>